<comment type="domain">
    <text evidence="12">The P-site tRNA interaction motif (PtIM domain) probably interacts with the P-site tRNA(fMet) as well as the 23S rRNA.</text>
</comment>
<dbReference type="GO" id="GO:0016887">
    <property type="term" value="F:ATP hydrolysis activity"/>
    <property type="evidence" value="ECO:0007669"/>
    <property type="project" value="UniProtKB-UniRule"/>
</dbReference>
<dbReference type="GO" id="GO:0005524">
    <property type="term" value="F:ATP binding"/>
    <property type="evidence" value="ECO:0007669"/>
    <property type="project" value="UniProtKB-UniRule"/>
</dbReference>
<keyword evidence="10 12" id="KW-0694">RNA-binding</keyword>
<comment type="domain">
    <text evidence="12">The arm domain is inserted in the first ABC transporter domain. Probably contacts ribosomal protein L1.</text>
</comment>
<dbReference type="Pfam" id="PF12848">
    <property type="entry name" value="ABC_tran_Xtn"/>
    <property type="match status" value="1"/>
</dbReference>
<keyword evidence="7 12" id="KW-0378">Hydrolase</keyword>
<dbReference type="NCBIfam" id="NF008775">
    <property type="entry name" value="PRK11819.1"/>
    <property type="match status" value="1"/>
</dbReference>
<evidence type="ECO:0000256" key="6">
    <source>
        <dbReference type="ARBA" id="ARBA00022741"/>
    </source>
</evidence>
<evidence type="ECO:0000256" key="10">
    <source>
        <dbReference type="ARBA" id="ARBA00022884"/>
    </source>
</evidence>
<evidence type="ECO:0000313" key="15">
    <source>
        <dbReference type="EMBL" id="SUQ26091.1"/>
    </source>
</evidence>
<feature type="compositionally biased region" description="Basic and acidic residues" evidence="13">
    <location>
        <begin position="265"/>
        <end position="283"/>
    </location>
</feature>
<dbReference type="InterPro" id="IPR022374">
    <property type="entry name" value="EttA"/>
</dbReference>
<dbReference type="Gene3D" id="3.40.50.300">
    <property type="entry name" value="P-loop containing nucleotide triphosphate hydrolases"/>
    <property type="match status" value="2"/>
</dbReference>
<dbReference type="PROSITE" id="PS50893">
    <property type="entry name" value="ABC_TRANSPORTER_2"/>
    <property type="match status" value="2"/>
</dbReference>
<dbReference type="FunFam" id="3.40.50.300:FF:000011">
    <property type="entry name" value="Putative ABC transporter ATP-binding component"/>
    <property type="match status" value="1"/>
</dbReference>
<dbReference type="PANTHER" id="PTHR43858">
    <property type="entry name" value="ENERGY-DEPENDENT TRANSLATIONAL THROTTLE PROTEIN ETTA"/>
    <property type="match status" value="1"/>
</dbReference>
<accession>A0A380SAB4</accession>
<dbReference type="AlphaFoldDB" id="A0A380SAB4"/>
<dbReference type="InterPro" id="IPR003439">
    <property type="entry name" value="ABC_transporter-like_ATP-bd"/>
</dbReference>
<keyword evidence="8 12" id="KW-0067">ATP-binding</keyword>
<dbReference type="SMART" id="SM00382">
    <property type="entry name" value="AAA"/>
    <property type="match status" value="2"/>
</dbReference>
<dbReference type="InterPro" id="IPR032781">
    <property type="entry name" value="ABC_tran_Xtn"/>
</dbReference>
<dbReference type="HAMAP" id="MF_00847">
    <property type="entry name" value="EttA"/>
    <property type="match status" value="1"/>
</dbReference>
<dbReference type="EMBL" id="UHJL01000006">
    <property type="protein sequence ID" value="SUQ26091.1"/>
    <property type="molecule type" value="Genomic_DNA"/>
</dbReference>
<keyword evidence="6 12" id="KW-0547">Nucleotide-binding</keyword>
<evidence type="ECO:0000256" key="7">
    <source>
        <dbReference type="ARBA" id="ARBA00022801"/>
    </source>
</evidence>
<dbReference type="InterPro" id="IPR003593">
    <property type="entry name" value="AAA+_ATPase"/>
</dbReference>
<dbReference type="GO" id="GO:0000049">
    <property type="term" value="F:tRNA binding"/>
    <property type="evidence" value="ECO:0007669"/>
    <property type="project" value="UniProtKB-UniRule"/>
</dbReference>
<dbReference type="GO" id="GO:0006412">
    <property type="term" value="P:translation"/>
    <property type="evidence" value="ECO:0007669"/>
    <property type="project" value="UniProtKB-KW"/>
</dbReference>
<dbReference type="Pfam" id="PF00005">
    <property type="entry name" value="ABC_tran"/>
    <property type="match status" value="2"/>
</dbReference>
<dbReference type="CDD" id="cd03221">
    <property type="entry name" value="ABCF_EF-3"/>
    <property type="match status" value="2"/>
</dbReference>
<evidence type="ECO:0000256" key="4">
    <source>
        <dbReference type="ARBA" id="ARBA00022730"/>
    </source>
</evidence>
<evidence type="ECO:0000313" key="16">
    <source>
        <dbReference type="Proteomes" id="UP000255423"/>
    </source>
</evidence>
<dbReference type="Proteomes" id="UP000255423">
    <property type="component" value="Unassembled WGS sequence"/>
</dbReference>
<dbReference type="SUPFAM" id="SSF52540">
    <property type="entry name" value="P-loop containing nucleoside triphosphate hydrolases"/>
    <property type="match status" value="2"/>
</dbReference>
<dbReference type="InterPro" id="IPR027417">
    <property type="entry name" value="P-loop_NTPase"/>
</dbReference>
<evidence type="ECO:0000256" key="2">
    <source>
        <dbReference type="ARBA" id="ARBA00022490"/>
    </source>
</evidence>
<reference evidence="15 16" key="1">
    <citation type="submission" date="2017-08" db="EMBL/GenBank/DDBJ databases">
        <authorList>
            <person name="de Groot N.N."/>
        </authorList>
    </citation>
    <scope>NUCLEOTIDE SEQUENCE [LARGE SCALE GENOMIC DNA]</scope>
    <source>
        <strain evidence="15 16">HM2</strain>
    </source>
</reference>
<gene>
    <name evidence="12" type="primary">ettA</name>
    <name evidence="15" type="ORF">SAMN05661053_2897</name>
</gene>
<name>A0A380SAB4_FIBSU</name>
<feature type="domain" description="ABC transporter" evidence="14">
    <location>
        <begin position="332"/>
        <end position="558"/>
    </location>
</feature>
<feature type="binding site" evidence="12">
    <location>
        <begin position="45"/>
        <end position="52"/>
    </location>
    <ligand>
        <name>ATP</name>
        <dbReference type="ChEBI" id="CHEBI:30616"/>
        <label>1</label>
    </ligand>
</feature>
<organism evidence="15 16">
    <name type="scientific">Fibrobacter succinogenes</name>
    <name type="common">Bacteroides succinogenes</name>
    <dbReference type="NCBI Taxonomy" id="833"/>
    <lineage>
        <taxon>Bacteria</taxon>
        <taxon>Pseudomonadati</taxon>
        <taxon>Fibrobacterota</taxon>
        <taxon>Fibrobacteria</taxon>
        <taxon>Fibrobacterales</taxon>
        <taxon>Fibrobacteraceae</taxon>
        <taxon>Fibrobacter</taxon>
    </lineage>
</organism>
<feature type="region of interest" description="PtIM" evidence="12">
    <location>
        <begin position="250"/>
        <end position="330"/>
    </location>
</feature>
<comment type="catalytic activity">
    <reaction evidence="12">
        <text>ATP + H2O = ADP + phosphate + H(+)</text>
        <dbReference type="Rhea" id="RHEA:13065"/>
        <dbReference type="ChEBI" id="CHEBI:15377"/>
        <dbReference type="ChEBI" id="CHEBI:15378"/>
        <dbReference type="ChEBI" id="CHEBI:30616"/>
        <dbReference type="ChEBI" id="CHEBI:43474"/>
        <dbReference type="ChEBI" id="CHEBI:456216"/>
    </reaction>
</comment>
<comment type="caution">
    <text evidence="12">Lacks conserved residue(s) required for the propagation of feature annotation.</text>
</comment>
<keyword evidence="9 12" id="KW-0810">Translation regulation</keyword>
<evidence type="ECO:0000256" key="12">
    <source>
        <dbReference type="HAMAP-Rule" id="MF_00847"/>
    </source>
</evidence>
<evidence type="ECO:0000256" key="8">
    <source>
        <dbReference type="ARBA" id="ARBA00022840"/>
    </source>
</evidence>
<dbReference type="EC" id="3.6.1.-" evidence="12"/>
<evidence type="ECO:0000256" key="5">
    <source>
        <dbReference type="ARBA" id="ARBA00022737"/>
    </source>
</evidence>
<evidence type="ECO:0000256" key="11">
    <source>
        <dbReference type="ARBA" id="ARBA00022917"/>
    </source>
</evidence>
<dbReference type="InterPro" id="IPR017871">
    <property type="entry name" value="ABC_transporter-like_CS"/>
</dbReference>
<keyword evidence="11 12" id="KW-0648">Protein biosynthesis</keyword>
<comment type="subunit">
    <text evidence="12">Monomer. Probably contacts ribosomal proteins L1, L5, L33 and S7, the 16S and 23S rRNA and the P-site containing tRNA(fMet).</text>
</comment>
<comment type="similarity">
    <text evidence="1 12">Belongs to the ABC transporter superfamily. ABCF family. Translational throttle EttA subfamily.</text>
</comment>
<comment type="function">
    <text evidence="12">A translation factor that gates the progression of the 70S ribosomal initiation complex (IC, containing tRNA(fMet) in the P-site) into the translation elongation cycle by using a mechanism sensitive to the ATP/ADP ratio. Binds to the 70S ribosome E-site where it modulates the state of the translating ribosome during subunit translocation. ATP hydrolysis probably frees it from the ribosome, which can enter the elongation phase.</text>
</comment>
<evidence type="ECO:0000256" key="1">
    <source>
        <dbReference type="ARBA" id="ARBA00005868"/>
    </source>
</evidence>
<feature type="domain" description="ABC transporter" evidence="14">
    <location>
        <begin position="12"/>
        <end position="268"/>
    </location>
</feature>
<keyword evidence="3 12" id="KW-0820">tRNA-binding</keyword>
<keyword evidence="2 12" id="KW-0963">Cytoplasm</keyword>
<dbReference type="GO" id="GO:0005737">
    <property type="term" value="C:cytoplasm"/>
    <property type="evidence" value="ECO:0007669"/>
    <property type="project" value="UniProtKB-SubCell"/>
</dbReference>
<dbReference type="RefSeq" id="WP_109573671.1">
    <property type="nucleotide sequence ID" value="NZ_UHJL01000006.1"/>
</dbReference>
<keyword evidence="5 12" id="KW-0677">Repeat</keyword>
<proteinExistence type="inferred from homology"/>
<dbReference type="GO" id="GO:0043022">
    <property type="term" value="F:ribosome binding"/>
    <property type="evidence" value="ECO:0007669"/>
    <property type="project" value="UniProtKB-UniRule"/>
</dbReference>
<dbReference type="NCBIfam" id="TIGR03719">
    <property type="entry name" value="ABC_ABC_ChvD"/>
    <property type="match status" value="1"/>
</dbReference>
<evidence type="ECO:0000256" key="13">
    <source>
        <dbReference type="SAM" id="MobiDB-lite"/>
    </source>
</evidence>
<dbReference type="GO" id="GO:0045900">
    <property type="term" value="P:negative regulation of translational elongation"/>
    <property type="evidence" value="ECO:0007669"/>
    <property type="project" value="UniProtKB-UniRule"/>
</dbReference>
<feature type="region of interest" description="Disordered" evidence="13">
    <location>
        <begin position="265"/>
        <end position="291"/>
    </location>
</feature>
<dbReference type="FunFam" id="3.40.50.300:FF:000183">
    <property type="entry name" value="ABC transporter ATP-binding protein yjjK"/>
    <property type="match status" value="1"/>
</dbReference>
<sequence length="564" mass="64089">MAEQNKAEKFVFYMYKMTKSYPPNKEVLKDISLSFYYGAKIGIIGQNGAGKSTLLRIMAGIDKEFQGEAWIEPGRTAGYLPQEPQLDPNLTVKENVMQAVAKKQAVLDRFNEISMKFAEPMEDDEMNKLLDEQAKLQDIIDAQDLWSLDRNIEIAMDALRCPPGDWPVTNLSGGEKRRVALCRLLLEEPDLLLLDEPTNHLDAETVAWLERHLREYKGSVILVTHDRYFLDNVTNWILEIDRGRGIPWEGNYAQWLDQKLERMKNEEKGESDRQKRLAREQEWVKQSPKARQAKSKARLKAYEELLAEDSKEQIKVAQIHIANGKRLGDVVIQAEHLQKAFGDKVLFDDLNFSLPRSGIVGIIGPNGAGKTTLFKMIMGQEKPDGGTLKIGETVEIISMEQGRESLDDSKTVWESITGGNDEILVGDRKMNGRAYCGLFNFTGAAQQKKLSQLSGGERNRVLMAKNLQKPGNLLFLDEPTNDLDIETLQALEQAILKFAGCAVIISHDRWFLDRIATHILAYEGDSKVVWFEGNWSEYEADRRKRLGEDADNPKPIKYKTLTRQ</sequence>
<feature type="binding site" evidence="12">
    <location>
        <begin position="364"/>
        <end position="371"/>
    </location>
    <ligand>
        <name>ATP</name>
        <dbReference type="ChEBI" id="CHEBI:30616"/>
        <label>2</label>
    </ligand>
</feature>
<evidence type="ECO:0000259" key="14">
    <source>
        <dbReference type="PROSITE" id="PS50893"/>
    </source>
</evidence>
<evidence type="ECO:0000256" key="9">
    <source>
        <dbReference type="ARBA" id="ARBA00022845"/>
    </source>
</evidence>
<keyword evidence="4 12" id="KW-0699">rRNA-binding</keyword>
<evidence type="ECO:0000256" key="3">
    <source>
        <dbReference type="ARBA" id="ARBA00022555"/>
    </source>
</evidence>
<dbReference type="PROSITE" id="PS00211">
    <property type="entry name" value="ABC_TRANSPORTER_1"/>
    <property type="match status" value="2"/>
</dbReference>
<comment type="subcellular location">
    <subcellularLocation>
        <location evidence="12">Cytoplasm</location>
    </subcellularLocation>
    <text evidence="12">Associates with ribosomes and polysomes.</text>
</comment>
<dbReference type="GO" id="GO:0019843">
    <property type="term" value="F:rRNA binding"/>
    <property type="evidence" value="ECO:0007669"/>
    <property type="project" value="UniProtKB-UniRule"/>
</dbReference>
<protein>
    <recommendedName>
        <fullName evidence="12">Energy-dependent translational throttle protein EttA</fullName>
        <ecNumber evidence="12">3.6.1.-</ecNumber>
    </recommendedName>
    <alternativeName>
        <fullName evidence="12">Translational regulatory factor EttA</fullName>
    </alternativeName>
</protein>
<dbReference type="PANTHER" id="PTHR43858:SF1">
    <property type="entry name" value="ABC TRANSPORTER-RELATED PROTEIN"/>
    <property type="match status" value="1"/>
</dbReference>